<proteinExistence type="predicted"/>
<protein>
    <submittedName>
        <fullName evidence="2">Uncharacterized protein</fullName>
    </submittedName>
</protein>
<dbReference type="EMBL" id="JAWDGP010001384">
    <property type="protein sequence ID" value="KAK3792205.1"/>
    <property type="molecule type" value="Genomic_DNA"/>
</dbReference>
<name>A0AAE1AR49_9GAST</name>
<reference evidence="2" key="1">
    <citation type="journal article" date="2023" name="G3 (Bethesda)">
        <title>A reference genome for the long-term kleptoplast-retaining sea slug Elysia crispata morphotype clarki.</title>
        <authorList>
            <person name="Eastman K.E."/>
            <person name="Pendleton A.L."/>
            <person name="Shaikh M.A."/>
            <person name="Suttiyut T."/>
            <person name="Ogas R."/>
            <person name="Tomko P."/>
            <person name="Gavelis G."/>
            <person name="Widhalm J.R."/>
            <person name="Wisecaver J.H."/>
        </authorList>
    </citation>
    <scope>NUCLEOTIDE SEQUENCE</scope>
    <source>
        <strain evidence="2">ECLA1</strain>
    </source>
</reference>
<comment type="caution">
    <text evidence="2">The sequence shown here is derived from an EMBL/GenBank/DDBJ whole genome shotgun (WGS) entry which is preliminary data.</text>
</comment>
<keyword evidence="3" id="KW-1185">Reference proteome</keyword>
<evidence type="ECO:0000256" key="1">
    <source>
        <dbReference type="SAM" id="MobiDB-lite"/>
    </source>
</evidence>
<evidence type="ECO:0000313" key="3">
    <source>
        <dbReference type="Proteomes" id="UP001283361"/>
    </source>
</evidence>
<dbReference type="AlphaFoldDB" id="A0AAE1AR49"/>
<organism evidence="2 3">
    <name type="scientific">Elysia crispata</name>
    <name type="common">lettuce slug</name>
    <dbReference type="NCBI Taxonomy" id="231223"/>
    <lineage>
        <taxon>Eukaryota</taxon>
        <taxon>Metazoa</taxon>
        <taxon>Spiralia</taxon>
        <taxon>Lophotrochozoa</taxon>
        <taxon>Mollusca</taxon>
        <taxon>Gastropoda</taxon>
        <taxon>Heterobranchia</taxon>
        <taxon>Euthyneura</taxon>
        <taxon>Panpulmonata</taxon>
        <taxon>Sacoglossa</taxon>
        <taxon>Placobranchoidea</taxon>
        <taxon>Plakobranchidae</taxon>
        <taxon>Elysia</taxon>
    </lineage>
</organism>
<evidence type="ECO:0000313" key="2">
    <source>
        <dbReference type="EMBL" id="KAK3792205.1"/>
    </source>
</evidence>
<feature type="compositionally biased region" description="Basic and acidic residues" evidence="1">
    <location>
        <begin position="1"/>
        <end position="17"/>
    </location>
</feature>
<gene>
    <name evidence="2" type="ORF">RRG08_018784</name>
</gene>
<accession>A0AAE1AR49</accession>
<dbReference type="Proteomes" id="UP001283361">
    <property type="component" value="Unassembled WGS sequence"/>
</dbReference>
<sequence>MDEDLARSRPFPAKEDGLEAEDEEFTPLRNSSGSGSRHRTLDYCRLWTCFTRSRSPSGSWILQMSHTLLAVLLLLTALSSVGEAAKLPEKSE</sequence>
<feature type="region of interest" description="Disordered" evidence="1">
    <location>
        <begin position="1"/>
        <end position="38"/>
    </location>
</feature>